<gene>
    <name evidence="1" type="ORF">BV25DRAFT_1799628</name>
</gene>
<evidence type="ECO:0000313" key="1">
    <source>
        <dbReference type="EMBL" id="KAI0065022.1"/>
    </source>
</evidence>
<name>A0ACB8T970_9AGAM</name>
<sequence>MATPVKIDASEHPLRSVTVFKSSKAEVVRVFAVALEKGQNKVEIRNLPGTIDTDSARVAGLGDAQLFDVVCAVDGPPPAIGAAPRLRALASLQHRLGQRRAVLLTAGAARERYAESLRGEHVAPAAADAFLETYVERGEATIERVAEIDDELSAVADEIERIVKEEQGRVGSRAGRVSIVLFAREATEAELKLTYIVRDATWVPTYELHHAGGALTLHYRVRVTQRTGEDWTGVALALSTADADPAGQRIPVLVPTRIRPPVAFSGGRRGGLAAASSTADGAADAAAAATVDRPVWGNGASGPANDGDEWDGSAQEFVPAAISEPPAAIVKETPLAVAFSVEGESSVPSDGVAHQVSVAKLPFEANIVRVAVPKAKAVAYLQAKVKNTSEFRLMPGTVSVFVDDSYVSKTYIQDILPGDAFTCTLGADPDTRIRYTRTAKVSTAPASAFSEQFSTTTYTSRVTVQNKHTFALDTLIVRDALPVSDDDKRVSVVLRSPAGLAEAARGEEKEWKDAKGHAHKVRWGDVLGSEGGKKGGLFEWVCKIEPGKEATLEAVWDVRAPADVKWVES</sequence>
<dbReference type="Proteomes" id="UP000814140">
    <property type="component" value="Unassembled WGS sequence"/>
</dbReference>
<proteinExistence type="predicted"/>
<keyword evidence="2" id="KW-1185">Reference proteome</keyword>
<dbReference type="EMBL" id="MU277197">
    <property type="protein sequence ID" value="KAI0065022.1"/>
    <property type="molecule type" value="Genomic_DNA"/>
</dbReference>
<accession>A0ACB8T970</accession>
<protein>
    <submittedName>
        <fullName evidence="1">Uncharacterized protein</fullName>
    </submittedName>
</protein>
<reference evidence="1" key="1">
    <citation type="submission" date="2021-03" db="EMBL/GenBank/DDBJ databases">
        <authorList>
            <consortium name="DOE Joint Genome Institute"/>
            <person name="Ahrendt S."/>
            <person name="Looney B.P."/>
            <person name="Miyauchi S."/>
            <person name="Morin E."/>
            <person name="Drula E."/>
            <person name="Courty P.E."/>
            <person name="Chicoki N."/>
            <person name="Fauchery L."/>
            <person name="Kohler A."/>
            <person name="Kuo A."/>
            <person name="Labutti K."/>
            <person name="Pangilinan J."/>
            <person name="Lipzen A."/>
            <person name="Riley R."/>
            <person name="Andreopoulos W."/>
            <person name="He G."/>
            <person name="Johnson J."/>
            <person name="Barry K.W."/>
            <person name="Grigoriev I.V."/>
            <person name="Nagy L."/>
            <person name="Hibbett D."/>
            <person name="Henrissat B."/>
            <person name="Matheny P.B."/>
            <person name="Labbe J."/>
            <person name="Martin F."/>
        </authorList>
    </citation>
    <scope>NUCLEOTIDE SEQUENCE</scope>
    <source>
        <strain evidence="1">HHB10654</strain>
    </source>
</reference>
<reference evidence="1" key="2">
    <citation type="journal article" date="2022" name="New Phytol.">
        <title>Evolutionary transition to the ectomycorrhizal habit in the genomes of a hyperdiverse lineage of mushroom-forming fungi.</title>
        <authorList>
            <person name="Looney B."/>
            <person name="Miyauchi S."/>
            <person name="Morin E."/>
            <person name="Drula E."/>
            <person name="Courty P.E."/>
            <person name="Kohler A."/>
            <person name="Kuo A."/>
            <person name="LaButti K."/>
            <person name="Pangilinan J."/>
            <person name="Lipzen A."/>
            <person name="Riley R."/>
            <person name="Andreopoulos W."/>
            <person name="He G."/>
            <person name="Johnson J."/>
            <person name="Nolan M."/>
            <person name="Tritt A."/>
            <person name="Barry K.W."/>
            <person name="Grigoriev I.V."/>
            <person name="Nagy L.G."/>
            <person name="Hibbett D."/>
            <person name="Henrissat B."/>
            <person name="Matheny P.B."/>
            <person name="Labbe J."/>
            <person name="Martin F.M."/>
        </authorList>
    </citation>
    <scope>NUCLEOTIDE SEQUENCE</scope>
    <source>
        <strain evidence="1">HHB10654</strain>
    </source>
</reference>
<evidence type="ECO:0000313" key="2">
    <source>
        <dbReference type="Proteomes" id="UP000814140"/>
    </source>
</evidence>
<comment type="caution">
    <text evidence="1">The sequence shown here is derived from an EMBL/GenBank/DDBJ whole genome shotgun (WGS) entry which is preliminary data.</text>
</comment>
<organism evidence="1 2">
    <name type="scientific">Artomyces pyxidatus</name>
    <dbReference type="NCBI Taxonomy" id="48021"/>
    <lineage>
        <taxon>Eukaryota</taxon>
        <taxon>Fungi</taxon>
        <taxon>Dikarya</taxon>
        <taxon>Basidiomycota</taxon>
        <taxon>Agaricomycotina</taxon>
        <taxon>Agaricomycetes</taxon>
        <taxon>Russulales</taxon>
        <taxon>Auriscalpiaceae</taxon>
        <taxon>Artomyces</taxon>
    </lineage>
</organism>